<evidence type="ECO:0000313" key="11">
    <source>
        <dbReference type="Proteomes" id="UP000015105"/>
    </source>
</evidence>
<sequence length="190" mass="20625">WPALLTLLERRGRLPQHTYLDYSITNLLAAVLIALTLGQLGESKQNMPNFFTQLSQDSWPSVLFAMAGGLVLSIGNLSTQYAWAYVGTTLNYFLDNRINRADILFTGVACFLVAVILGTAVHSSNAADNEEKLSESTNGYNLGMELMQKRPPECLGRAPSRGLGWFSLPGCASRSSPQHSTSPPMTSGTP</sequence>
<reference evidence="11" key="1">
    <citation type="journal article" date="2014" name="Science">
        <title>Ancient hybridizations among the ancestral genomes of bread wheat.</title>
        <authorList>
            <consortium name="International Wheat Genome Sequencing Consortium,"/>
            <person name="Marcussen T."/>
            <person name="Sandve S.R."/>
            <person name="Heier L."/>
            <person name="Spannagl M."/>
            <person name="Pfeifer M."/>
            <person name="Jakobsen K.S."/>
            <person name="Wulff B.B."/>
            <person name="Steuernagel B."/>
            <person name="Mayer K.F."/>
            <person name="Olsen O.A."/>
        </authorList>
    </citation>
    <scope>NUCLEOTIDE SEQUENCE [LARGE SCALE GENOMIC DNA]</scope>
    <source>
        <strain evidence="11">cv. AL8/78</strain>
    </source>
</reference>
<proteinExistence type="inferred from homology"/>
<dbReference type="Pfam" id="PF07168">
    <property type="entry name" value="Ureide_permease"/>
    <property type="match status" value="1"/>
</dbReference>
<keyword evidence="4 9" id="KW-0812">Transmembrane</keyword>
<comment type="subcellular location">
    <subcellularLocation>
        <location evidence="1">Membrane</location>
        <topology evidence="1">Multi-pass membrane protein</topology>
    </subcellularLocation>
</comment>
<evidence type="ECO:0000256" key="5">
    <source>
        <dbReference type="ARBA" id="ARBA00022741"/>
    </source>
</evidence>
<evidence type="ECO:0008006" key="12">
    <source>
        <dbReference type="Google" id="ProtNLM"/>
    </source>
</evidence>
<dbReference type="GO" id="GO:0015505">
    <property type="term" value="F:uracil:monoatomic cation symporter activity"/>
    <property type="evidence" value="ECO:0007669"/>
    <property type="project" value="TreeGrafter"/>
</dbReference>
<evidence type="ECO:0000256" key="7">
    <source>
        <dbReference type="ARBA" id="ARBA00022989"/>
    </source>
</evidence>
<evidence type="ECO:0000256" key="6">
    <source>
        <dbReference type="ARBA" id="ARBA00022840"/>
    </source>
</evidence>
<protein>
    <recommendedName>
        <fullName evidence="12">Ureide permease 2</fullName>
    </recommendedName>
</protein>
<evidence type="ECO:0000256" key="3">
    <source>
        <dbReference type="ARBA" id="ARBA00022448"/>
    </source>
</evidence>
<dbReference type="PANTHER" id="PTHR31081">
    <property type="entry name" value="UREIDE PERMEASE 1-RELATED-RELATED"/>
    <property type="match status" value="1"/>
</dbReference>
<keyword evidence="8 9" id="KW-0472">Membrane</keyword>
<dbReference type="AlphaFoldDB" id="A0A453JLF7"/>
<dbReference type="InterPro" id="IPR030189">
    <property type="entry name" value="UPS_plant"/>
</dbReference>
<keyword evidence="7 9" id="KW-1133">Transmembrane helix</keyword>
<name>A0A453JLF7_AEGTS</name>
<keyword evidence="11" id="KW-1185">Reference proteome</keyword>
<reference evidence="10" key="3">
    <citation type="journal article" date="2017" name="Nature">
        <title>Genome sequence of the progenitor of the wheat D genome Aegilops tauschii.</title>
        <authorList>
            <person name="Luo M.C."/>
            <person name="Gu Y.Q."/>
            <person name="Puiu D."/>
            <person name="Wang H."/>
            <person name="Twardziok S.O."/>
            <person name="Deal K.R."/>
            <person name="Huo N."/>
            <person name="Zhu T."/>
            <person name="Wang L."/>
            <person name="Wang Y."/>
            <person name="McGuire P.E."/>
            <person name="Liu S."/>
            <person name="Long H."/>
            <person name="Ramasamy R.K."/>
            <person name="Rodriguez J.C."/>
            <person name="Van S.L."/>
            <person name="Yuan L."/>
            <person name="Wang Z."/>
            <person name="Xia Z."/>
            <person name="Xiao L."/>
            <person name="Anderson O.D."/>
            <person name="Ouyang S."/>
            <person name="Liang Y."/>
            <person name="Zimin A.V."/>
            <person name="Pertea G."/>
            <person name="Qi P."/>
            <person name="Bennetzen J.L."/>
            <person name="Dai X."/>
            <person name="Dawson M.W."/>
            <person name="Muller H.G."/>
            <person name="Kugler K."/>
            <person name="Rivarola-Duarte L."/>
            <person name="Spannagl M."/>
            <person name="Mayer K.F.X."/>
            <person name="Lu F.H."/>
            <person name="Bevan M.W."/>
            <person name="Leroy P."/>
            <person name="Li P."/>
            <person name="You F.M."/>
            <person name="Sun Q."/>
            <person name="Liu Z."/>
            <person name="Lyons E."/>
            <person name="Wicker T."/>
            <person name="Salzberg S.L."/>
            <person name="Devos K.M."/>
            <person name="Dvorak J."/>
        </authorList>
    </citation>
    <scope>NUCLEOTIDE SEQUENCE [LARGE SCALE GENOMIC DNA]</scope>
    <source>
        <strain evidence="10">cv. AL8/78</strain>
    </source>
</reference>
<keyword evidence="3" id="KW-0813">Transport</keyword>
<reference evidence="10" key="5">
    <citation type="journal article" date="2021" name="G3 (Bethesda)">
        <title>Aegilops tauschii genome assembly Aet v5.0 features greater sequence contiguity and improved annotation.</title>
        <authorList>
            <person name="Wang L."/>
            <person name="Zhu T."/>
            <person name="Rodriguez J.C."/>
            <person name="Deal K.R."/>
            <person name="Dubcovsky J."/>
            <person name="McGuire P.E."/>
            <person name="Lux T."/>
            <person name="Spannagl M."/>
            <person name="Mayer K.F.X."/>
            <person name="Baldrich P."/>
            <person name="Meyers B.C."/>
            <person name="Huo N."/>
            <person name="Gu Y.Q."/>
            <person name="Zhou H."/>
            <person name="Devos K.M."/>
            <person name="Bennetzen J.L."/>
            <person name="Unver T."/>
            <person name="Budak H."/>
            <person name="Gulick P.J."/>
            <person name="Galiba G."/>
            <person name="Kalapos B."/>
            <person name="Nelson D.R."/>
            <person name="Li P."/>
            <person name="You F.M."/>
            <person name="Luo M.C."/>
            <person name="Dvorak J."/>
        </authorList>
    </citation>
    <scope>NUCLEOTIDE SEQUENCE [LARGE SCALE GENOMIC DNA]</scope>
    <source>
        <strain evidence="10">cv. AL8/78</strain>
    </source>
</reference>
<feature type="transmembrane region" description="Helical" evidence="9">
    <location>
        <begin position="20"/>
        <end position="41"/>
    </location>
</feature>
<evidence type="ECO:0000256" key="1">
    <source>
        <dbReference type="ARBA" id="ARBA00004141"/>
    </source>
</evidence>
<evidence type="ECO:0000256" key="9">
    <source>
        <dbReference type="SAM" id="Phobius"/>
    </source>
</evidence>
<organism evidence="10 11">
    <name type="scientific">Aegilops tauschii subsp. strangulata</name>
    <name type="common">Goatgrass</name>
    <dbReference type="NCBI Taxonomy" id="200361"/>
    <lineage>
        <taxon>Eukaryota</taxon>
        <taxon>Viridiplantae</taxon>
        <taxon>Streptophyta</taxon>
        <taxon>Embryophyta</taxon>
        <taxon>Tracheophyta</taxon>
        <taxon>Spermatophyta</taxon>
        <taxon>Magnoliopsida</taxon>
        <taxon>Liliopsida</taxon>
        <taxon>Poales</taxon>
        <taxon>Poaceae</taxon>
        <taxon>BOP clade</taxon>
        <taxon>Pooideae</taxon>
        <taxon>Triticodae</taxon>
        <taxon>Triticeae</taxon>
        <taxon>Triticinae</taxon>
        <taxon>Aegilops</taxon>
    </lineage>
</organism>
<comment type="similarity">
    <text evidence="2">Belongs to the plant ureide permease (TC 2.A.7.19) family.</text>
</comment>
<keyword evidence="6" id="KW-0067">ATP-binding</keyword>
<evidence type="ECO:0000256" key="4">
    <source>
        <dbReference type="ARBA" id="ARBA00022692"/>
    </source>
</evidence>
<evidence type="ECO:0000256" key="2">
    <source>
        <dbReference type="ARBA" id="ARBA00005931"/>
    </source>
</evidence>
<reference evidence="11" key="2">
    <citation type="journal article" date="2017" name="Nat. Plants">
        <title>The Aegilops tauschii genome reveals multiple impacts of transposons.</title>
        <authorList>
            <person name="Zhao G."/>
            <person name="Zou C."/>
            <person name="Li K."/>
            <person name="Wang K."/>
            <person name="Li T."/>
            <person name="Gao L."/>
            <person name="Zhang X."/>
            <person name="Wang H."/>
            <person name="Yang Z."/>
            <person name="Liu X."/>
            <person name="Jiang W."/>
            <person name="Mao L."/>
            <person name="Kong X."/>
            <person name="Jiao Y."/>
            <person name="Jia J."/>
        </authorList>
    </citation>
    <scope>NUCLEOTIDE SEQUENCE [LARGE SCALE GENOMIC DNA]</scope>
    <source>
        <strain evidence="11">cv. AL8/78</strain>
    </source>
</reference>
<dbReference type="PANTHER" id="PTHR31081:SF21">
    <property type="entry name" value="UREIDE PERMEASE"/>
    <property type="match status" value="1"/>
</dbReference>
<dbReference type="GO" id="GO:0016020">
    <property type="term" value="C:membrane"/>
    <property type="evidence" value="ECO:0007669"/>
    <property type="project" value="UniProtKB-SubCell"/>
</dbReference>
<dbReference type="Gramene" id="AET5Gv20108800.7">
    <property type="protein sequence ID" value="AET5Gv20108800.7"/>
    <property type="gene ID" value="AET5Gv20108800"/>
</dbReference>
<evidence type="ECO:0000256" key="8">
    <source>
        <dbReference type="ARBA" id="ARBA00023136"/>
    </source>
</evidence>
<dbReference type="GO" id="GO:0005274">
    <property type="term" value="F:allantoin:proton symporter activity"/>
    <property type="evidence" value="ECO:0007669"/>
    <property type="project" value="TreeGrafter"/>
</dbReference>
<feature type="transmembrane region" description="Helical" evidence="9">
    <location>
        <begin position="62"/>
        <end position="83"/>
    </location>
</feature>
<evidence type="ECO:0000313" key="10">
    <source>
        <dbReference type="EnsemblPlants" id="AET5Gv20108800.7"/>
    </source>
</evidence>
<dbReference type="EnsemblPlants" id="AET5Gv20108800.7">
    <property type="protein sequence ID" value="AET5Gv20108800.7"/>
    <property type="gene ID" value="AET5Gv20108800"/>
</dbReference>
<dbReference type="Proteomes" id="UP000015105">
    <property type="component" value="Chromosome 5D"/>
</dbReference>
<keyword evidence="5" id="KW-0547">Nucleotide-binding</keyword>
<accession>A0A453JLF7</accession>
<dbReference type="GO" id="GO:0005524">
    <property type="term" value="F:ATP binding"/>
    <property type="evidence" value="ECO:0007669"/>
    <property type="project" value="UniProtKB-KW"/>
</dbReference>
<feature type="transmembrane region" description="Helical" evidence="9">
    <location>
        <begin position="103"/>
        <end position="122"/>
    </location>
</feature>
<dbReference type="InterPro" id="IPR009834">
    <property type="entry name" value="Ureide_permease"/>
</dbReference>
<reference evidence="10" key="4">
    <citation type="submission" date="2019-03" db="UniProtKB">
        <authorList>
            <consortium name="EnsemblPlants"/>
        </authorList>
    </citation>
    <scope>IDENTIFICATION</scope>
</reference>